<protein>
    <recommendedName>
        <fullName evidence="3">TniQ family protein</fullName>
    </recommendedName>
</protein>
<dbReference type="AlphaFoldDB" id="A0AAP0SE51"/>
<gene>
    <name evidence="1" type="ORF">BV82_5214</name>
</gene>
<organism evidence="1 2">
    <name type="scientific">Pseudomonas donghuensis</name>
    <dbReference type="NCBI Taxonomy" id="1163398"/>
    <lineage>
        <taxon>Bacteria</taxon>
        <taxon>Pseudomonadati</taxon>
        <taxon>Pseudomonadota</taxon>
        <taxon>Gammaproteobacteria</taxon>
        <taxon>Pseudomonadales</taxon>
        <taxon>Pseudomonadaceae</taxon>
        <taxon>Pseudomonas</taxon>
    </lineage>
</organism>
<dbReference type="RefSeq" id="WP_145997616.1">
    <property type="nucleotide sequence ID" value="NZ_CP071706.1"/>
</dbReference>
<keyword evidence="2" id="KW-1185">Reference proteome</keyword>
<sequence>MRYKKGLFFPNNFPWPYDSTITTLHKIAVINGVSGSVILRTCPMKKTHDKSAIGRKTHMSMALGELYDSNYQPASLLNQDDWIMNHFPISARGVAKYCPRCLEEAGFVPSLFSLQFMSRCPWHNQTLKPMCKICLNIHKFVPRPFGSGVGYTCPDCGYWVPKRAAIFEILRYRAADRFLRGCGNFFSNLDRLARLSVLDVLHYGPSAATDPDVSNAYDAREFLPDNTVTTWGKRLEVVAPGFLPPFSDLYYRRFIQFHQRRLLKAHQDCACCMSLSRPDLGERQCNTCTYAAALSLFRQKFEYLRNDLHPHLSGPAALALRELAMTPCTAHHFFQIVFYRLVSLLWFWSRSASRFVVHIDPEHFFEILDDGTASGMLDRLLGKRLEGHYHCLLELPADRASMRRLIGAVTEDQGLMMRNFGNRAEFTTTAQSHLFFGSLKATAMFYL</sequence>
<reference evidence="1 2" key="2">
    <citation type="journal article" date="2016" name="Front. Microbiol.">
        <title>When Genome-Based Approach Meets the 'Old but Good': Revealing Genes Involved in the Antibacterial Activity of Pseudomonas sp. P482 against Soft Rot Pathogens.</title>
        <authorList>
            <person name="Krzyzanowska D.M."/>
            <person name="Ossowicki A."/>
            <person name="Rajewska M."/>
            <person name="Maciag T."/>
            <person name="Jablonska M."/>
            <person name="Obuchowski M."/>
            <person name="Heeb S."/>
            <person name="Jafra S."/>
        </authorList>
    </citation>
    <scope>NUCLEOTIDE SEQUENCE [LARGE SCALE GENOMIC DNA]</scope>
    <source>
        <strain evidence="1 2">P482</strain>
    </source>
</reference>
<dbReference type="Proteomes" id="UP000027121">
    <property type="component" value="Chromosome"/>
</dbReference>
<dbReference type="GeneID" id="98283467"/>
<evidence type="ECO:0008006" key="3">
    <source>
        <dbReference type="Google" id="ProtNLM"/>
    </source>
</evidence>
<dbReference type="EMBL" id="CP071706">
    <property type="protein sequence ID" value="KDN97005.2"/>
    <property type="molecule type" value="Genomic_DNA"/>
</dbReference>
<dbReference type="KEGG" id="pdw:BV82_5214"/>
<evidence type="ECO:0000313" key="1">
    <source>
        <dbReference type="EMBL" id="KDN97005.2"/>
    </source>
</evidence>
<accession>A0AAP0SE51</accession>
<reference evidence="1 2" key="1">
    <citation type="journal article" date="2014" name="Genome Announc.">
        <title>Genome Sequence of Pseudomonas sp. Strain P482, a Tomato Rhizosphere Isolate with Broad-Spectrum Antimicrobial Activity.</title>
        <authorList>
            <person name="Krzyzanowska D.M."/>
            <person name="Ossowicki A."/>
            <person name="Jafra S."/>
        </authorList>
    </citation>
    <scope>NUCLEOTIDE SEQUENCE [LARGE SCALE GENOMIC DNA]</scope>
    <source>
        <strain evidence="1 2">P482</strain>
    </source>
</reference>
<evidence type="ECO:0000313" key="2">
    <source>
        <dbReference type="Proteomes" id="UP000027121"/>
    </source>
</evidence>
<proteinExistence type="predicted"/>
<name>A0AAP0SE51_9PSED</name>